<organism evidence="1">
    <name type="scientific">Ovis aries</name>
    <name type="common">Sheep</name>
    <dbReference type="NCBI Taxonomy" id="9940"/>
    <lineage>
        <taxon>Eukaryota</taxon>
        <taxon>Metazoa</taxon>
        <taxon>Chordata</taxon>
        <taxon>Craniata</taxon>
        <taxon>Vertebrata</taxon>
        <taxon>Euteleostomi</taxon>
        <taxon>Mammalia</taxon>
        <taxon>Eutheria</taxon>
        <taxon>Laurasiatheria</taxon>
        <taxon>Artiodactyla</taxon>
        <taxon>Ruminantia</taxon>
        <taxon>Pecora</taxon>
        <taxon>Bovidae</taxon>
        <taxon>Caprinae</taxon>
        <taxon>Ovis</taxon>
    </lineage>
</organism>
<sequence length="371" mass="40466">MARPPPLGPRSPSEPFSHPPGAPRELDATGDTICIASGEESIREASRRQEPGCNGNGNKVRVGSLALTQPCVPQHPISSREVLQADQDSLHLCLLGLGLWLQDLERGLGPCVSAQSRMVQLQVGKGLRSGGQLPLEMDLELAQRSEPQTRAALEQLLKAFRAHQDSIFRQLWRLQAQLVSTSLVLEEASTLEQDLEFEGDSDGPGPGGVWGPWAPSSLPTPAELEWDPAGDVGDLEPLGRRTARMPGAPCELCGHRGPQSRGQSLEDMLMSGLSHRKHIASHRRQPLLWKSRDRMRQASPSLQDVMLEAHPGVPTPSSRRPLTFFHLLLLFLFLVGITLFLPMSGGSCCSPSQLIRTPYLELSYVNGPPPM</sequence>
<proteinExistence type="predicted"/>
<accession>A0AC11BCI7</accession>
<evidence type="ECO:0000313" key="1">
    <source>
        <dbReference type="Ensembl" id="ENSOARP00020012738.2"/>
    </source>
</evidence>
<reference evidence="1" key="2">
    <citation type="submission" date="2025-08" db="UniProtKB">
        <authorList>
            <consortium name="Ensembl"/>
        </authorList>
    </citation>
    <scope>IDENTIFICATION</scope>
</reference>
<reference evidence="1" key="1">
    <citation type="submission" date="2020-11" db="EMBL/GenBank/DDBJ databases">
        <authorList>
            <person name="Davenport K.M."/>
            <person name="Bickhart D.M."/>
            <person name="Smith T.P.L."/>
            <person name="Murdoch B.M."/>
            <person name="Rosen B.D."/>
        </authorList>
    </citation>
    <scope>NUCLEOTIDE SEQUENCE [LARGE SCALE GENOMIC DNA]</scope>
    <source>
        <strain evidence="1">OAR_USU_Benz2616</strain>
    </source>
</reference>
<gene>
    <name evidence="1" type="primary">SYNE4</name>
</gene>
<protein>
    <submittedName>
        <fullName evidence="1">Spectrin repeat containing nuclear envelope family member 4</fullName>
    </submittedName>
</protein>
<reference evidence="1" key="3">
    <citation type="submission" date="2025-09" db="UniProtKB">
        <authorList>
            <consortium name="Ensembl"/>
        </authorList>
    </citation>
    <scope>IDENTIFICATION</scope>
</reference>
<name>A0AC11BCI7_SHEEP</name>
<dbReference type="Ensembl" id="ENSOART00020015394.2">
    <property type="protein sequence ID" value="ENSOARP00020012738.2"/>
    <property type="gene ID" value="ENSOARG00020009971.2"/>
</dbReference>